<dbReference type="InterPro" id="IPR017871">
    <property type="entry name" value="ABC_transporter-like_CS"/>
</dbReference>
<feature type="domain" description="ABC transporter" evidence="8">
    <location>
        <begin position="4"/>
        <end position="253"/>
    </location>
</feature>
<dbReference type="PROSITE" id="PS00211">
    <property type="entry name" value="ABC_TRANSPORTER_1"/>
    <property type="match status" value="1"/>
</dbReference>
<dbReference type="InterPro" id="IPR013563">
    <property type="entry name" value="Oligopep_ABC_C"/>
</dbReference>
<proteinExistence type="inferred from homology"/>
<dbReference type="GO" id="GO:0015833">
    <property type="term" value="P:peptide transport"/>
    <property type="evidence" value="ECO:0007669"/>
    <property type="project" value="InterPro"/>
</dbReference>
<dbReference type="InterPro" id="IPR003593">
    <property type="entry name" value="AAA+_ATPase"/>
</dbReference>
<reference evidence="9" key="1">
    <citation type="submission" date="2020-12" db="EMBL/GenBank/DDBJ databases">
        <title>Devosia sp. MSA67 isolated from Mo River.</title>
        <authorList>
            <person name="Ma F."/>
            <person name="Zi Z."/>
        </authorList>
    </citation>
    <scope>NUCLEOTIDE SEQUENCE</scope>
    <source>
        <strain evidence="9">MSA67</strain>
    </source>
</reference>
<keyword evidence="6 9" id="KW-0067">ATP-binding</keyword>
<evidence type="ECO:0000313" key="10">
    <source>
        <dbReference type="Proteomes" id="UP000602124"/>
    </source>
</evidence>
<dbReference type="GO" id="GO:0055085">
    <property type="term" value="P:transmembrane transport"/>
    <property type="evidence" value="ECO:0007669"/>
    <property type="project" value="UniProtKB-ARBA"/>
</dbReference>
<keyword evidence="10" id="KW-1185">Reference proteome</keyword>
<evidence type="ECO:0000259" key="8">
    <source>
        <dbReference type="PROSITE" id="PS50893"/>
    </source>
</evidence>
<comment type="similarity">
    <text evidence="2">Belongs to the ABC transporter superfamily.</text>
</comment>
<gene>
    <name evidence="9" type="ORF">JEQ47_18765</name>
</gene>
<dbReference type="SUPFAM" id="SSF52540">
    <property type="entry name" value="P-loop containing nucleoside triphosphate hydrolases"/>
    <property type="match status" value="1"/>
</dbReference>
<evidence type="ECO:0000256" key="3">
    <source>
        <dbReference type="ARBA" id="ARBA00022448"/>
    </source>
</evidence>
<dbReference type="Pfam" id="PF08352">
    <property type="entry name" value="oligo_HPY"/>
    <property type="match status" value="1"/>
</dbReference>
<keyword evidence="3" id="KW-0813">Transport</keyword>
<keyword evidence="7" id="KW-0472">Membrane</keyword>
<dbReference type="Proteomes" id="UP000602124">
    <property type="component" value="Unassembled WGS sequence"/>
</dbReference>
<comment type="caution">
    <text evidence="9">The sequence shown here is derived from an EMBL/GenBank/DDBJ whole genome shotgun (WGS) entry which is preliminary data.</text>
</comment>
<dbReference type="RefSeq" id="WP_198877973.1">
    <property type="nucleotide sequence ID" value="NZ_JAEKMH010000005.1"/>
</dbReference>
<dbReference type="GO" id="GO:0016887">
    <property type="term" value="F:ATP hydrolysis activity"/>
    <property type="evidence" value="ECO:0007669"/>
    <property type="project" value="InterPro"/>
</dbReference>
<evidence type="ECO:0000256" key="1">
    <source>
        <dbReference type="ARBA" id="ARBA00004417"/>
    </source>
</evidence>
<dbReference type="EMBL" id="JAEKMH010000005">
    <property type="protein sequence ID" value="MBJ3786773.1"/>
    <property type="molecule type" value="Genomic_DNA"/>
</dbReference>
<dbReference type="PROSITE" id="PS50893">
    <property type="entry name" value="ABC_TRANSPORTER_2"/>
    <property type="match status" value="1"/>
</dbReference>
<dbReference type="InterPro" id="IPR050388">
    <property type="entry name" value="ABC_Ni/Peptide_Import"/>
</dbReference>
<sequence length="280" mass="30683">MALLEVKNLKVDFQTNDGVVNAVRDLSYTLEKGKTLAIVGESGSGKTQGAFALLGLLPKNGKASGSVMFDGKQILNLPLSQLRAYRAARIGIIFQDPMTSLNPYLRISRQMTEVLELHKGMTRSAALAESVRFLDAVRIPDAKNRVHMYPHEFSGGMRQRVMIAMALLCGPELLIADEPTTALDVTVQAGIIDLLVDLQEDFGTAIILITHDLGIVAGTCEDTLVMFDGRVMEYRKTEELFASPAHPYTQGLLAAVPRLDKPVERLSTVSYEFMSQRGEA</sequence>
<accession>A0A934IU34</accession>
<name>A0A934IU34_9HYPH</name>
<keyword evidence="5" id="KW-0547">Nucleotide-binding</keyword>
<dbReference type="Gene3D" id="3.40.50.300">
    <property type="entry name" value="P-loop containing nucleotide triphosphate hydrolases"/>
    <property type="match status" value="1"/>
</dbReference>
<evidence type="ECO:0000256" key="7">
    <source>
        <dbReference type="ARBA" id="ARBA00023136"/>
    </source>
</evidence>
<dbReference type="PANTHER" id="PTHR43297">
    <property type="entry name" value="OLIGOPEPTIDE TRANSPORT ATP-BINDING PROTEIN APPD"/>
    <property type="match status" value="1"/>
</dbReference>
<dbReference type="Pfam" id="PF00005">
    <property type="entry name" value="ABC_tran"/>
    <property type="match status" value="1"/>
</dbReference>
<evidence type="ECO:0000256" key="4">
    <source>
        <dbReference type="ARBA" id="ARBA00022475"/>
    </source>
</evidence>
<evidence type="ECO:0000313" key="9">
    <source>
        <dbReference type="EMBL" id="MBJ3786773.1"/>
    </source>
</evidence>
<evidence type="ECO:0000256" key="2">
    <source>
        <dbReference type="ARBA" id="ARBA00005417"/>
    </source>
</evidence>
<protein>
    <submittedName>
        <fullName evidence="9">ATP-binding cassette domain-containing protein</fullName>
    </submittedName>
</protein>
<dbReference type="PANTHER" id="PTHR43297:SF7">
    <property type="entry name" value="D,D-DIPEPTIDE TRANSPORT ATP-BINDING PROTEIN DDPD-RELATED"/>
    <property type="match status" value="1"/>
</dbReference>
<dbReference type="GO" id="GO:0005524">
    <property type="term" value="F:ATP binding"/>
    <property type="evidence" value="ECO:0007669"/>
    <property type="project" value="UniProtKB-KW"/>
</dbReference>
<dbReference type="InterPro" id="IPR003439">
    <property type="entry name" value="ABC_transporter-like_ATP-bd"/>
</dbReference>
<dbReference type="AlphaFoldDB" id="A0A934IU34"/>
<dbReference type="FunFam" id="3.40.50.300:FF:000016">
    <property type="entry name" value="Oligopeptide ABC transporter ATP-binding component"/>
    <property type="match status" value="1"/>
</dbReference>
<keyword evidence="4" id="KW-1003">Cell membrane</keyword>
<evidence type="ECO:0000256" key="6">
    <source>
        <dbReference type="ARBA" id="ARBA00022840"/>
    </source>
</evidence>
<evidence type="ECO:0000256" key="5">
    <source>
        <dbReference type="ARBA" id="ARBA00022741"/>
    </source>
</evidence>
<comment type="subcellular location">
    <subcellularLocation>
        <location evidence="1">Cell inner membrane</location>
        <topology evidence="1">Peripheral membrane protein</topology>
    </subcellularLocation>
</comment>
<dbReference type="GO" id="GO:0005886">
    <property type="term" value="C:plasma membrane"/>
    <property type="evidence" value="ECO:0007669"/>
    <property type="project" value="UniProtKB-SubCell"/>
</dbReference>
<dbReference type="CDD" id="cd03257">
    <property type="entry name" value="ABC_NikE_OppD_transporters"/>
    <property type="match status" value="1"/>
</dbReference>
<dbReference type="InterPro" id="IPR027417">
    <property type="entry name" value="P-loop_NTPase"/>
</dbReference>
<dbReference type="SMART" id="SM00382">
    <property type="entry name" value="AAA"/>
    <property type="match status" value="1"/>
</dbReference>
<organism evidence="9 10">
    <name type="scientific">Devosia sediminis</name>
    <dbReference type="NCBI Taxonomy" id="2798801"/>
    <lineage>
        <taxon>Bacteria</taxon>
        <taxon>Pseudomonadati</taxon>
        <taxon>Pseudomonadota</taxon>
        <taxon>Alphaproteobacteria</taxon>
        <taxon>Hyphomicrobiales</taxon>
        <taxon>Devosiaceae</taxon>
        <taxon>Devosia</taxon>
    </lineage>
</organism>